<dbReference type="EMBL" id="JNUR01000038">
    <property type="protein sequence ID" value="KPH49983.1"/>
    <property type="molecule type" value="Genomic_DNA"/>
</dbReference>
<proteinExistence type="predicted"/>
<protein>
    <submittedName>
        <fullName evidence="1">Uncharacterized protein</fullName>
    </submittedName>
</protein>
<sequence length="490" mass="57892">MEVATLHFIKNTFKKECKSFFAHLDYLSLDELKEIMKKEFKLESNNDYGILDVFSFLNKEYYFFINVFSPKILAFKKSMIDYLLKHKENIKALNMDLTINNNSFESEIFLKFTAYIKYNREMEDYQRLYFFEECVLNMNYDRGFEGISFGEKGGKRILTINPNNKEFNIIFKETSYSQCKKFIPISTIKDFRYCYVIGYFYFQALFKDNPILRDLNKSDLKHIKVPLENFKNLTTKQALIEAILGIKVPYNLNKLPFKVGFSFAGYLALGIIVNKDTHKFYSYLLENAKSFPLLAENIPLTRGVTIKRKKYELYSLIEWYFYQKIDINSCFWVRDSINMALSIKESISLKIKSQKGTKREHDRILEAFLSKESKNSKKLKIAPHFKALAKRLPKSFELINQEARLQKEGLVQNNCVYSYKETINNGMIAIFSLLYENQRYTLEIGYNKRKNAKNLYTLRQIKGKNNTEASNEVKLMVDGVLTKIQFNKYY</sequence>
<name>A0AAW3J1L2_9HELI</name>
<dbReference type="Proteomes" id="UP000037800">
    <property type="component" value="Unassembled WGS sequence"/>
</dbReference>
<accession>A0AAW3J1L2</accession>
<dbReference type="AlphaFoldDB" id="A0AAW3J1L2"/>
<comment type="caution">
    <text evidence="1">The sequence shown here is derived from an EMBL/GenBank/DDBJ whole genome shotgun (WGS) entry which is preliminary data.</text>
</comment>
<organism evidence="1 2">
    <name type="scientific">Helicobacter pullorum</name>
    <dbReference type="NCBI Taxonomy" id="35818"/>
    <lineage>
        <taxon>Bacteria</taxon>
        <taxon>Pseudomonadati</taxon>
        <taxon>Campylobacterota</taxon>
        <taxon>Epsilonproteobacteria</taxon>
        <taxon>Campylobacterales</taxon>
        <taxon>Helicobacteraceae</taxon>
        <taxon>Helicobacter</taxon>
    </lineage>
</organism>
<dbReference type="RefSeq" id="WP_060663286.1">
    <property type="nucleotide sequence ID" value="NZ_JNUR01000038.1"/>
</dbReference>
<gene>
    <name evidence="1" type="ORF">HPU229336_05225</name>
</gene>
<reference evidence="1 2" key="1">
    <citation type="submission" date="2014-06" db="EMBL/GenBank/DDBJ databases">
        <title>Helicobacter pullorum isolates in fresh chicken meat - phenotypic and genotypic features.</title>
        <authorList>
            <person name="Borges V."/>
            <person name="Santos A."/>
            <person name="Correia C.B."/>
            <person name="Saraiva M."/>
            <person name="Menard A."/>
            <person name="Vieira L."/>
            <person name="Sampaio D.A."/>
            <person name="Gomes J.P."/>
            <person name="Oleastro M."/>
        </authorList>
    </citation>
    <scope>NUCLEOTIDE SEQUENCE [LARGE SCALE GENOMIC DNA]</scope>
    <source>
        <strain evidence="1 2">229336/12</strain>
    </source>
</reference>
<evidence type="ECO:0000313" key="1">
    <source>
        <dbReference type="EMBL" id="KPH49983.1"/>
    </source>
</evidence>
<evidence type="ECO:0000313" key="2">
    <source>
        <dbReference type="Proteomes" id="UP000037800"/>
    </source>
</evidence>